<gene>
    <name evidence="3" type="ORF">SAMN04489765_3109</name>
</gene>
<name>A0A1H1G4V7_9ACTN</name>
<feature type="region of interest" description="Disordered" evidence="1">
    <location>
        <begin position="414"/>
        <end position="512"/>
    </location>
</feature>
<organism evidence="3 4">
    <name type="scientific">Tsukamurella pulmonis</name>
    <dbReference type="NCBI Taxonomy" id="47312"/>
    <lineage>
        <taxon>Bacteria</taxon>
        <taxon>Bacillati</taxon>
        <taxon>Actinomycetota</taxon>
        <taxon>Actinomycetes</taxon>
        <taxon>Mycobacteriales</taxon>
        <taxon>Tsukamurellaceae</taxon>
        <taxon>Tsukamurella</taxon>
    </lineage>
</organism>
<accession>A0A1H1G4V7</accession>
<feature type="chain" id="PRO_5039101360" evidence="2">
    <location>
        <begin position="22"/>
        <end position="512"/>
    </location>
</feature>
<dbReference type="Proteomes" id="UP000183053">
    <property type="component" value="Unassembled WGS sequence"/>
</dbReference>
<feature type="compositionally biased region" description="Polar residues" evidence="1">
    <location>
        <begin position="487"/>
        <end position="500"/>
    </location>
</feature>
<keyword evidence="4" id="KW-1185">Reference proteome</keyword>
<keyword evidence="2" id="KW-0732">Signal</keyword>
<proteinExistence type="predicted"/>
<feature type="signal peptide" evidence="2">
    <location>
        <begin position="1"/>
        <end position="21"/>
    </location>
</feature>
<sequence>MNTKKIGAASFAVVAAAGLLAGCGKSTEGDSPVAFSPVTGDQFTANPGAFQTDGIAVPPQGVTMVGNAVAAQAVANSGLPQGTITSTSNNTTVYYPPAPAIPGVRVAPQPAPPAPMVRPANYKPWSYTPQQIEVFQQICETGSYKQTSTYPGGRVSTETQTQTCYTLYGRQLGVKPWTPGQPKPWQRPDYPKPWFSAEFKVDVPVFWVYPKSWTQPKPQPIISVSIGLNLGNNPYRRVNPAYDQPYYPVWAVTPGRVIDVRDQARVVAPIYTTTTSSTTTTTTTTTAPVFPGTVLAALPTSAKVTPVTALPGAKVAGNVNLDANVTVPTASALKGATIQAGTTASLNDAIGTSVEATVAKPSADNGNRVTVDGKADATVTGGADAKVTGGADATVTGGSGATVSGGAGATVTGGAGAATTTTTKPAQRPTAPAQETTQPTRTQTQEPTQTQTQEPTQEPTQTQPTQAQPTTTTPAATATPQAATRTKTQGATKPATTCTPAQVEAGTCTTGS</sequence>
<reference evidence="4" key="1">
    <citation type="submission" date="2016-10" db="EMBL/GenBank/DDBJ databases">
        <authorList>
            <person name="Varghese N."/>
            <person name="Submissions S."/>
        </authorList>
    </citation>
    <scope>NUCLEOTIDE SEQUENCE [LARGE SCALE GENOMIC DNA]</scope>
    <source>
        <strain evidence="4">DSM 44142</strain>
    </source>
</reference>
<evidence type="ECO:0000256" key="1">
    <source>
        <dbReference type="SAM" id="MobiDB-lite"/>
    </source>
</evidence>
<evidence type="ECO:0000256" key="2">
    <source>
        <dbReference type="SAM" id="SignalP"/>
    </source>
</evidence>
<dbReference type="EMBL" id="FNLF01000002">
    <property type="protein sequence ID" value="SDR08200.1"/>
    <property type="molecule type" value="Genomic_DNA"/>
</dbReference>
<dbReference type="PROSITE" id="PS51257">
    <property type="entry name" value="PROKAR_LIPOPROTEIN"/>
    <property type="match status" value="1"/>
</dbReference>
<protein>
    <submittedName>
        <fullName evidence="3">Uncharacterized protein</fullName>
    </submittedName>
</protein>
<evidence type="ECO:0000313" key="3">
    <source>
        <dbReference type="EMBL" id="SDR08200.1"/>
    </source>
</evidence>
<feature type="compositionally biased region" description="Low complexity" evidence="1">
    <location>
        <begin position="417"/>
        <end position="486"/>
    </location>
</feature>
<dbReference type="OrthoDB" id="4772572at2"/>
<dbReference type="AlphaFoldDB" id="A0A1H1G4V7"/>
<evidence type="ECO:0000313" key="4">
    <source>
        <dbReference type="Proteomes" id="UP000183053"/>
    </source>
</evidence>
<dbReference type="RefSeq" id="WP_068530026.1">
    <property type="nucleotide sequence ID" value="NZ_FNLF01000002.1"/>
</dbReference>
<dbReference type="STRING" id="47312.SAMN04489765_3109"/>